<gene>
    <name evidence="3" type="ORF">BDV25DRAFT_165002</name>
</gene>
<dbReference type="InterPro" id="IPR016040">
    <property type="entry name" value="NAD(P)-bd_dom"/>
</dbReference>
<dbReference type="EMBL" id="ML742363">
    <property type="protein sequence ID" value="KAE8145291.1"/>
    <property type="molecule type" value="Genomic_DNA"/>
</dbReference>
<protein>
    <recommendedName>
        <fullName evidence="2">NAD(P)-binding domain-containing protein</fullName>
    </recommendedName>
</protein>
<dbReference type="Pfam" id="PF13460">
    <property type="entry name" value="NAD_binding_10"/>
    <property type="match status" value="1"/>
</dbReference>
<dbReference type="Proteomes" id="UP000325780">
    <property type="component" value="Unassembled WGS sequence"/>
</dbReference>
<accession>A0A5N6TGS2</accession>
<evidence type="ECO:0000313" key="4">
    <source>
        <dbReference type="Proteomes" id="UP000325780"/>
    </source>
</evidence>
<dbReference type="InterPro" id="IPR051606">
    <property type="entry name" value="Polyketide_Oxido-like"/>
</dbReference>
<dbReference type="InterPro" id="IPR036291">
    <property type="entry name" value="NAD(P)-bd_dom_sf"/>
</dbReference>
<evidence type="ECO:0000256" key="1">
    <source>
        <dbReference type="ARBA" id="ARBA00038376"/>
    </source>
</evidence>
<reference evidence="3 4" key="1">
    <citation type="submission" date="2019-04" db="EMBL/GenBank/DDBJ databases">
        <title>Friends and foes A comparative genomics study of 23 Aspergillus species from section Flavi.</title>
        <authorList>
            <consortium name="DOE Joint Genome Institute"/>
            <person name="Kjaerbolling I."/>
            <person name="Vesth T."/>
            <person name="Frisvad J.C."/>
            <person name="Nybo J.L."/>
            <person name="Theobald S."/>
            <person name="Kildgaard S."/>
            <person name="Isbrandt T."/>
            <person name="Kuo A."/>
            <person name="Sato A."/>
            <person name="Lyhne E.K."/>
            <person name="Kogle M.E."/>
            <person name="Wiebenga A."/>
            <person name="Kun R.S."/>
            <person name="Lubbers R.J."/>
            <person name="Makela M.R."/>
            <person name="Barry K."/>
            <person name="Chovatia M."/>
            <person name="Clum A."/>
            <person name="Daum C."/>
            <person name="Haridas S."/>
            <person name="He G."/>
            <person name="LaButti K."/>
            <person name="Lipzen A."/>
            <person name="Mondo S."/>
            <person name="Riley R."/>
            <person name="Salamov A."/>
            <person name="Simmons B.A."/>
            <person name="Magnuson J.K."/>
            <person name="Henrissat B."/>
            <person name="Mortensen U.H."/>
            <person name="Larsen T.O."/>
            <person name="Devries R.P."/>
            <person name="Grigoriev I.V."/>
            <person name="Machida M."/>
            <person name="Baker S.E."/>
            <person name="Andersen M.R."/>
        </authorList>
    </citation>
    <scope>NUCLEOTIDE SEQUENCE [LARGE SCALE GENOMIC DNA]</scope>
    <source>
        <strain evidence="3 4">IBT 18842</strain>
    </source>
</reference>
<comment type="similarity">
    <text evidence="1">Belongs to the avfA family.</text>
</comment>
<sequence>MARMNDAPSVAFFGSTGGCVLACLALALKNGCTSCALVRDPAKLQGLLRERGVLESQIDSHLTIVKGNSTDLEAVRRTLAPNGEPVDLVISGVGGKLLMGNPLKPVLNNPTICADTVRTVIEASGELERKPTLVVISATGMKNKHDLPLAMQPLYWWLLKCPLADKTIMEKTILEEMKKPEDRRAIRDYSIVRPSFFTDGEGEGLAKIRDGREDRPAVGYTITRNDVGLWLFENFVRRPLHQENRFLGQAVTITF</sequence>
<dbReference type="GO" id="GO:0042602">
    <property type="term" value="F:riboflavin reductase (NADPH) activity"/>
    <property type="evidence" value="ECO:0007669"/>
    <property type="project" value="TreeGrafter"/>
</dbReference>
<dbReference type="OrthoDB" id="63935at2759"/>
<dbReference type="PROSITE" id="PS51257">
    <property type="entry name" value="PROKAR_LIPOPROTEIN"/>
    <property type="match status" value="1"/>
</dbReference>
<organism evidence="3 4">
    <name type="scientific">Aspergillus avenaceus</name>
    <dbReference type="NCBI Taxonomy" id="36643"/>
    <lineage>
        <taxon>Eukaryota</taxon>
        <taxon>Fungi</taxon>
        <taxon>Dikarya</taxon>
        <taxon>Ascomycota</taxon>
        <taxon>Pezizomycotina</taxon>
        <taxon>Eurotiomycetes</taxon>
        <taxon>Eurotiomycetidae</taxon>
        <taxon>Eurotiales</taxon>
        <taxon>Aspergillaceae</taxon>
        <taxon>Aspergillus</taxon>
        <taxon>Aspergillus subgen. Circumdati</taxon>
    </lineage>
</organism>
<evidence type="ECO:0000313" key="3">
    <source>
        <dbReference type="EMBL" id="KAE8145291.1"/>
    </source>
</evidence>
<proteinExistence type="inferred from homology"/>
<dbReference type="GO" id="GO:0004074">
    <property type="term" value="F:biliverdin reductase [NAD(P)H] activity"/>
    <property type="evidence" value="ECO:0007669"/>
    <property type="project" value="TreeGrafter"/>
</dbReference>
<dbReference type="AlphaFoldDB" id="A0A5N6TGS2"/>
<dbReference type="Gene3D" id="3.40.50.720">
    <property type="entry name" value="NAD(P)-binding Rossmann-like Domain"/>
    <property type="match status" value="1"/>
</dbReference>
<feature type="domain" description="NAD(P)-binding" evidence="2">
    <location>
        <begin position="14"/>
        <end position="232"/>
    </location>
</feature>
<name>A0A5N6TGS2_ASPAV</name>
<dbReference type="PANTHER" id="PTHR43355">
    <property type="entry name" value="FLAVIN REDUCTASE (NADPH)"/>
    <property type="match status" value="1"/>
</dbReference>
<dbReference type="PANTHER" id="PTHR43355:SF2">
    <property type="entry name" value="FLAVIN REDUCTASE (NADPH)"/>
    <property type="match status" value="1"/>
</dbReference>
<dbReference type="SUPFAM" id="SSF51735">
    <property type="entry name" value="NAD(P)-binding Rossmann-fold domains"/>
    <property type="match status" value="1"/>
</dbReference>
<keyword evidence="4" id="KW-1185">Reference proteome</keyword>
<evidence type="ECO:0000259" key="2">
    <source>
        <dbReference type="Pfam" id="PF13460"/>
    </source>
</evidence>